<comment type="cofactor">
    <cofactor evidence="1">
        <name>FAD</name>
        <dbReference type="ChEBI" id="CHEBI:57692"/>
    </cofactor>
</comment>
<dbReference type="EMBL" id="SNWQ01000010">
    <property type="protein sequence ID" value="TDO46869.1"/>
    <property type="molecule type" value="Genomic_DNA"/>
</dbReference>
<dbReference type="AlphaFoldDB" id="A0A4V3C9S1"/>
<dbReference type="Gene3D" id="3.50.50.60">
    <property type="entry name" value="FAD/NAD(P)-binding domain"/>
    <property type="match status" value="2"/>
</dbReference>
<name>A0A4V3C9S1_9ACTN</name>
<dbReference type="Pfam" id="PF07992">
    <property type="entry name" value="Pyr_redox_2"/>
    <property type="match status" value="1"/>
</dbReference>
<keyword evidence="8" id="KW-1185">Reference proteome</keyword>
<dbReference type="PANTHER" id="PTHR43557">
    <property type="entry name" value="APOPTOSIS-INDUCING FACTOR 1"/>
    <property type="match status" value="1"/>
</dbReference>
<evidence type="ECO:0000259" key="6">
    <source>
        <dbReference type="Pfam" id="PF14759"/>
    </source>
</evidence>
<dbReference type="PANTHER" id="PTHR43557:SF2">
    <property type="entry name" value="RIESKE DOMAIN-CONTAINING PROTEIN-RELATED"/>
    <property type="match status" value="1"/>
</dbReference>
<keyword evidence="3" id="KW-0274">FAD</keyword>
<dbReference type="SUPFAM" id="SSF55424">
    <property type="entry name" value="FAD/NAD-linked reductases, dimerisation (C-terminal) domain"/>
    <property type="match status" value="1"/>
</dbReference>
<dbReference type="InterPro" id="IPR016156">
    <property type="entry name" value="FAD/NAD-linked_Rdtase_dimer_sf"/>
</dbReference>
<dbReference type="Pfam" id="PF14759">
    <property type="entry name" value="Reductase_C"/>
    <property type="match status" value="1"/>
</dbReference>
<dbReference type="GO" id="GO:0016651">
    <property type="term" value="F:oxidoreductase activity, acting on NAD(P)H"/>
    <property type="evidence" value="ECO:0007669"/>
    <property type="project" value="TreeGrafter"/>
</dbReference>
<dbReference type="InterPro" id="IPR036188">
    <property type="entry name" value="FAD/NAD-bd_sf"/>
</dbReference>
<feature type="domain" description="Reductase C-terminal" evidence="6">
    <location>
        <begin position="316"/>
        <end position="384"/>
    </location>
</feature>
<organism evidence="7 8">
    <name type="scientific">Kribbella caucasensis</name>
    <dbReference type="NCBI Taxonomy" id="2512215"/>
    <lineage>
        <taxon>Bacteria</taxon>
        <taxon>Bacillati</taxon>
        <taxon>Actinomycetota</taxon>
        <taxon>Actinomycetes</taxon>
        <taxon>Propionibacteriales</taxon>
        <taxon>Kribbellaceae</taxon>
        <taxon>Kribbella</taxon>
    </lineage>
</organism>
<keyword evidence="7" id="KW-0223">Dioxygenase</keyword>
<evidence type="ECO:0000256" key="1">
    <source>
        <dbReference type="ARBA" id="ARBA00001974"/>
    </source>
</evidence>
<comment type="caution">
    <text evidence="7">The sequence shown here is derived from an EMBL/GenBank/DDBJ whole genome shotgun (WGS) entry which is preliminary data.</text>
</comment>
<dbReference type="OrthoDB" id="3568330at2"/>
<protein>
    <submittedName>
        <fullName evidence="7">3-phenylpropionate/trans-cinnamate dioxygenase ferredoxin reductase subunit</fullName>
    </submittedName>
</protein>
<evidence type="ECO:0000313" key="7">
    <source>
        <dbReference type="EMBL" id="TDO46869.1"/>
    </source>
</evidence>
<keyword evidence="4" id="KW-0560">Oxidoreductase</keyword>
<keyword evidence="2" id="KW-0285">Flavoprotein</keyword>
<evidence type="ECO:0000256" key="4">
    <source>
        <dbReference type="ARBA" id="ARBA00023002"/>
    </source>
</evidence>
<evidence type="ECO:0000256" key="3">
    <source>
        <dbReference type="ARBA" id="ARBA00022827"/>
    </source>
</evidence>
<evidence type="ECO:0000256" key="2">
    <source>
        <dbReference type="ARBA" id="ARBA00022630"/>
    </source>
</evidence>
<sequence>MSPRVVVVGGGHAGTTLAALLRQGGHRGEIIMFGDEVDFPYHRPPLSKKFVDGELEQWLRPAPFYTEQRIDVRLGERVSSIDRADRRVHASSPCPYDVLVLATGARPRDLPVPGVTVGGVVSLRTLEDARALRKHLTADRRVVIIGGGYIGLEVAAAARANGVEVTIVEREQRVLARVASEELSAILASYHRERGTTIITGAQVRRLTSRDGQVRAVVLDDGTAIPCDVVVVGVGAVPRDELAVAAGLDCDQGIVVDGSARTSDSAVFAIGDVTRRPVPGVDGLMRLESIPSATEQARQVSAAILGAEAPAPEVPWFWSDQFDLKLKIAGVVVPGCHVVRRGEPASGRFALLHHDDAGAVTAVETANAPGEFMAAKKLLRSGHAHSHL</sequence>
<dbReference type="GO" id="GO:0051213">
    <property type="term" value="F:dioxygenase activity"/>
    <property type="evidence" value="ECO:0007669"/>
    <property type="project" value="UniProtKB-KW"/>
</dbReference>
<evidence type="ECO:0000313" key="8">
    <source>
        <dbReference type="Proteomes" id="UP000295388"/>
    </source>
</evidence>
<dbReference type="SUPFAM" id="SSF51905">
    <property type="entry name" value="FAD/NAD(P)-binding domain"/>
    <property type="match status" value="1"/>
</dbReference>
<gene>
    <name evidence="7" type="ORF">EV643_110252</name>
</gene>
<dbReference type="PRINTS" id="PR00469">
    <property type="entry name" value="PNDRDTASEII"/>
</dbReference>
<dbReference type="GO" id="GO:0005737">
    <property type="term" value="C:cytoplasm"/>
    <property type="evidence" value="ECO:0007669"/>
    <property type="project" value="TreeGrafter"/>
</dbReference>
<dbReference type="InterPro" id="IPR050446">
    <property type="entry name" value="FAD-oxidoreductase/Apoptosis"/>
</dbReference>
<dbReference type="InterPro" id="IPR023753">
    <property type="entry name" value="FAD/NAD-binding_dom"/>
</dbReference>
<dbReference type="PRINTS" id="PR00368">
    <property type="entry name" value="FADPNR"/>
</dbReference>
<feature type="domain" description="FAD/NAD(P)-binding" evidence="5">
    <location>
        <begin position="4"/>
        <end position="297"/>
    </location>
</feature>
<reference evidence="7 8" key="1">
    <citation type="submission" date="2019-03" db="EMBL/GenBank/DDBJ databases">
        <title>Genomic Encyclopedia of Type Strains, Phase III (KMG-III): the genomes of soil and plant-associated and newly described type strains.</title>
        <authorList>
            <person name="Whitman W."/>
        </authorList>
    </citation>
    <scope>NUCLEOTIDE SEQUENCE [LARGE SCALE GENOMIC DNA]</scope>
    <source>
        <strain evidence="7 8">VKM Ac-2527</strain>
    </source>
</reference>
<dbReference type="RefSeq" id="WP_133802008.1">
    <property type="nucleotide sequence ID" value="NZ_SNWQ01000010.1"/>
</dbReference>
<dbReference type="InterPro" id="IPR028202">
    <property type="entry name" value="Reductase_C"/>
</dbReference>
<proteinExistence type="predicted"/>
<dbReference type="Gene3D" id="3.30.390.30">
    <property type="match status" value="1"/>
</dbReference>
<dbReference type="Proteomes" id="UP000295388">
    <property type="component" value="Unassembled WGS sequence"/>
</dbReference>
<evidence type="ECO:0000259" key="5">
    <source>
        <dbReference type="Pfam" id="PF07992"/>
    </source>
</evidence>
<accession>A0A4V3C9S1</accession>